<sequence length="409" mass="43207">MATARPRTGRALVKDDANEERDLWKGMLADGKKVDALVAKMNTASQKIMDVEDQQATALARNDIPSAALDTELESLYRTTLKHTEEALHILETKNESPSIIAALGVLAALRAASESDPHHGANASAPMSRSSSTAKPARDRKRKFDASTAANSTSNAPSSGSAIADDNEGKSPAPANVGISPKVATGVSKLASTHKDKRSGSVPSSTRDGSVSVKLEDVGDSSSLDGSAVKEPVSSTSTTTPGPANPLITPSANRPQKLHVGAEVFFRNKARNAEGSGILCTITSINGEGKQRRYEIQDTDPEPDPTTGQIPPPTKASVQYLIPIPPPPGVEEEAGTSSAKGASPLEKGKQVLALYPNTTTFYKAEVSREWKVGGGDSGGTVRLRFEGEDEIEKEMDVERRYVLTEGLK</sequence>
<comment type="subcellular location">
    <subcellularLocation>
        <location evidence="1">Nucleus</location>
    </subcellularLocation>
</comment>
<dbReference type="Proteomes" id="UP000800092">
    <property type="component" value="Unassembled WGS sequence"/>
</dbReference>
<gene>
    <name evidence="7" type="ORF">EV356DRAFT_535238</name>
</gene>
<keyword evidence="3" id="KW-0804">Transcription</keyword>
<dbReference type="PROSITE" id="PS51518">
    <property type="entry name" value="SGF29_C"/>
    <property type="match status" value="1"/>
</dbReference>
<protein>
    <recommendedName>
        <fullName evidence="6">SGF29 C-terminal domain-containing protein</fullName>
    </recommendedName>
</protein>
<reference evidence="7" key="1">
    <citation type="journal article" date="2020" name="Stud. Mycol.">
        <title>101 Dothideomycetes genomes: a test case for predicting lifestyles and emergence of pathogens.</title>
        <authorList>
            <person name="Haridas S."/>
            <person name="Albert R."/>
            <person name="Binder M."/>
            <person name="Bloem J."/>
            <person name="Labutti K."/>
            <person name="Salamov A."/>
            <person name="Andreopoulos B."/>
            <person name="Baker S."/>
            <person name="Barry K."/>
            <person name="Bills G."/>
            <person name="Bluhm B."/>
            <person name="Cannon C."/>
            <person name="Castanera R."/>
            <person name="Culley D."/>
            <person name="Daum C."/>
            <person name="Ezra D."/>
            <person name="Gonzalez J."/>
            <person name="Henrissat B."/>
            <person name="Kuo A."/>
            <person name="Liang C."/>
            <person name="Lipzen A."/>
            <person name="Lutzoni F."/>
            <person name="Magnuson J."/>
            <person name="Mondo S."/>
            <person name="Nolan M."/>
            <person name="Ohm R."/>
            <person name="Pangilinan J."/>
            <person name="Park H.-J."/>
            <person name="Ramirez L."/>
            <person name="Alfaro M."/>
            <person name="Sun H."/>
            <person name="Tritt A."/>
            <person name="Yoshinaga Y."/>
            <person name="Zwiers L.-H."/>
            <person name="Turgeon B."/>
            <person name="Goodwin S."/>
            <person name="Spatafora J."/>
            <person name="Crous P."/>
            <person name="Grigoriev I."/>
        </authorList>
    </citation>
    <scope>NUCLEOTIDE SEQUENCE</scope>
    <source>
        <strain evidence="7">Tuck. ex Michener</strain>
    </source>
</reference>
<dbReference type="GO" id="GO:0000124">
    <property type="term" value="C:SAGA complex"/>
    <property type="evidence" value="ECO:0007669"/>
    <property type="project" value="InterPro"/>
</dbReference>
<dbReference type="OrthoDB" id="10265994at2759"/>
<evidence type="ECO:0000256" key="2">
    <source>
        <dbReference type="ARBA" id="ARBA00023015"/>
    </source>
</evidence>
<feature type="region of interest" description="Disordered" evidence="5">
    <location>
        <begin position="117"/>
        <end position="256"/>
    </location>
</feature>
<dbReference type="InterPro" id="IPR047287">
    <property type="entry name" value="Tudor_SGF29_rpt2"/>
</dbReference>
<dbReference type="CDD" id="cd20394">
    <property type="entry name" value="Tudor_SGF29_rpt2"/>
    <property type="match status" value="1"/>
</dbReference>
<accession>A0A6A6H1H1</accession>
<evidence type="ECO:0000259" key="6">
    <source>
        <dbReference type="PROSITE" id="PS51518"/>
    </source>
</evidence>
<proteinExistence type="predicted"/>
<dbReference type="InterPro" id="IPR037802">
    <property type="entry name" value="SGF29"/>
</dbReference>
<dbReference type="InterPro" id="IPR047288">
    <property type="entry name" value="Tudor_SGF29_rpt1"/>
</dbReference>
<dbReference type="InterPro" id="IPR010750">
    <property type="entry name" value="SGF29_tudor-like_dom"/>
</dbReference>
<evidence type="ECO:0000256" key="3">
    <source>
        <dbReference type="ARBA" id="ARBA00023163"/>
    </source>
</evidence>
<dbReference type="PANTHER" id="PTHR21539">
    <property type="entry name" value="SAGA-ASSOCIATED FACTOR 29"/>
    <property type="match status" value="1"/>
</dbReference>
<dbReference type="Gene3D" id="2.30.30.140">
    <property type="match status" value="1"/>
</dbReference>
<dbReference type="EMBL" id="ML991823">
    <property type="protein sequence ID" value="KAF2231727.1"/>
    <property type="molecule type" value="Genomic_DNA"/>
</dbReference>
<feature type="compositionally biased region" description="Low complexity" evidence="5">
    <location>
        <begin position="147"/>
        <end position="163"/>
    </location>
</feature>
<evidence type="ECO:0000256" key="5">
    <source>
        <dbReference type="SAM" id="MobiDB-lite"/>
    </source>
</evidence>
<name>A0A6A6H1H1_VIRVR</name>
<feature type="domain" description="SGF29 C-terminal" evidence="6">
    <location>
        <begin position="255"/>
        <end position="409"/>
    </location>
</feature>
<evidence type="ECO:0000256" key="1">
    <source>
        <dbReference type="ARBA" id="ARBA00004123"/>
    </source>
</evidence>
<feature type="compositionally biased region" description="Polar residues" evidence="5">
    <location>
        <begin position="126"/>
        <end position="135"/>
    </location>
</feature>
<evidence type="ECO:0000313" key="7">
    <source>
        <dbReference type="EMBL" id="KAF2231727.1"/>
    </source>
</evidence>
<evidence type="ECO:0000313" key="8">
    <source>
        <dbReference type="Proteomes" id="UP000800092"/>
    </source>
</evidence>
<keyword evidence="2" id="KW-0805">Transcription regulation</keyword>
<dbReference type="AlphaFoldDB" id="A0A6A6H1H1"/>
<dbReference type="Pfam" id="PF07039">
    <property type="entry name" value="SGF29_Tudor"/>
    <property type="match status" value="1"/>
</dbReference>
<dbReference type="PANTHER" id="PTHR21539:SF0">
    <property type="entry name" value="SAGA-ASSOCIATED FACTOR 29"/>
    <property type="match status" value="1"/>
</dbReference>
<keyword evidence="4" id="KW-0539">Nucleus</keyword>
<dbReference type="CDD" id="cd20393">
    <property type="entry name" value="Tudor_SGF29_rpt1"/>
    <property type="match status" value="1"/>
</dbReference>
<dbReference type="GO" id="GO:0005634">
    <property type="term" value="C:nucleus"/>
    <property type="evidence" value="ECO:0007669"/>
    <property type="project" value="UniProtKB-SubCell"/>
</dbReference>
<keyword evidence="8" id="KW-1185">Reference proteome</keyword>
<organism evidence="7 8">
    <name type="scientific">Viridothelium virens</name>
    <name type="common">Speckled blister lichen</name>
    <name type="synonym">Trypethelium virens</name>
    <dbReference type="NCBI Taxonomy" id="1048519"/>
    <lineage>
        <taxon>Eukaryota</taxon>
        <taxon>Fungi</taxon>
        <taxon>Dikarya</taxon>
        <taxon>Ascomycota</taxon>
        <taxon>Pezizomycotina</taxon>
        <taxon>Dothideomycetes</taxon>
        <taxon>Dothideomycetes incertae sedis</taxon>
        <taxon>Trypetheliales</taxon>
        <taxon>Trypetheliaceae</taxon>
        <taxon>Viridothelium</taxon>
    </lineage>
</organism>
<evidence type="ECO:0000256" key="4">
    <source>
        <dbReference type="ARBA" id="ARBA00023242"/>
    </source>
</evidence>